<dbReference type="Gene3D" id="2.70.50.50">
    <property type="entry name" value="chitin-binding protein cbp21"/>
    <property type="match status" value="1"/>
</dbReference>
<gene>
    <name evidence="3" type="ORF">BCF53_10538</name>
</gene>
<dbReference type="InterPro" id="IPR001919">
    <property type="entry name" value="CBD2"/>
</dbReference>
<dbReference type="SMART" id="SM00089">
    <property type="entry name" value="PKD"/>
    <property type="match status" value="1"/>
</dbReference>
<dbReference type="OrthoDB" id="3675244at2"/>
<proteinExistence type="predicted"/>
<dbReference type="Gene3D" id="2.60.40.290">
    <property type="match status" value="1"/>
</dbReference>
<dbReference type="AlphaFoldDB" id="A0A4R3I8G2"/>
<dbReference type="InterPro" id="IPR022409">
    <property type="entry name" value="PKD/Chitinase_dom"/>
</dbReference>
<dbReference type="Pfam" id="PF18911">
    <property type="entry name" value="PKD_4"/>
    <property type="match status" value="1"/>
</dbReference>
<sequence>MKLLRLLGLYFIPVSLSFGHGLMVEPASRNAVCGLNEKPDSATSEACIDAFENDANGGYQFMSVLTHAEGREDATILPENVCGFDSETWNGGATPWDVATDWPTTSATAGELEIVWDIQWGSHFSDTEEFHYWITKDDFVFDSSQPLTWDDFEEEPFCAEYYDDENPTANPNIVADKSAVTFTTTCTLPARNGHHVVYGEWGRNEWTYERFHGCIDLGFGEDNLVPPTAESVEVTLDQDSSAEITLLGTDSDGTITLYSIETEPTQGTLAGSGNTYVYTPQSGFYGIDSFTYSVTDNDNQTSATATVYITINNTGNSAPVADLIYSKSGLTISVDGSGSSDAEGDALSYSWDFGDGSYAIGETSTHTYSTAGSYDVTLTVNDGALSGTEVVSVSVTDTLASSSECEYVVTNSWGTGFTAEVSIINNGSENIDDWEVSWSYSGDTVITNYWNADISGTGPYTASPASWNATIYAGQERTFGIQGSYSGDLEIPALEGDLCP</sequence>
<name>A0A4R3I8G2_9GAMM</name>
<dbReference type="GO" id="GO:0004553">
    <property type="term" value="F:hydrolase activity, hydrolyzing O-glycosyl compounds"/>
    <property type="evidence" value="ECO:0007669"/>
    <property type="project" value="InterPro"/>
</dbReference>
<evidence type="ECO:0000313" key="3">
    <source>
        <dbReference type="EMBL" id="TCS41611.1"/>
    </source>
</evidence>
<dbReference type="GO" id="GO:0030247">
    <property type="term" value="F:polysaccharide binding"/>
    <property type="evidence" value="ECO:0007669"/>
    <property type="project" value="UniProtKB-UniRule"/>
</dbReference>
<dbReference type="CDD" id="cd21177">
    <property type="entry name" value="LPMO_AA10"/>
    <property type="match status" value="1"/>
</dbReference>
<reference evidence="3 4" key="1">
    <citation type="submission" date="2019-03" db="EMBL/GenBank/DDBJ databases">
        <title>Genomic Encyclopedia of Archaeal and Bacterial Type Strains, Phase II (KMG-II): from individual species to whole genera.</title>
        <authorList>
            <person name="Goeker M."/>
        </authorList>
    </citation>
    <scope>NUCLEOTIDE SEQUENCE [LARGE SCALE GENOMIC DNA]</scope>
    <source>
        <strain evidence="3 4">DSM 15388</strain>
    </source>
</reference>
<protein>
    <submittedName>
        <fullName evidence="3">Putative carbohydrate-binding protein with CBM5 and CBM33 domain</fullName>
    </submittedName>
</protein>
<dbReference type="SMART" id="SM00637">
    <property type="entry name" value="CBD_II"/>
    <property type="match status" value="1"/>
</dbReference>
<dbReference type="InterPro" id="IPR004302">
    <property type="entry name" value="Cellulose/chitin-bd_N"/>
</dbReference>
<keyword evidence="4" id="KW-1185">Reference proteome</keyword>
<dbReference type="Proteomes" id="UP000295793">
    <property type="component" value="Unassembled WGS sequence"/>
</dbReference>
<dbReference type="SUPFAM" id="SSF49299">
    <property type="entry name" value="PKD domain"/>
    <property type="match status" value="1"/>
</dbReference>
<dbReference type="InterPro" id="IPR014756">
    <property type="entry name" value="Ig_E-set"/>
</dbReference>
<dbReference type="CDD" id="cd00146">
    <property type="entry name" value="PKD"/>
    <property type="match status" value="1"/>
</dbReference>
<evidence type="ECO:0000313" key="4">
    <source>
        <dbReference type="Proteomes" id="UP000295793"/>
    </source>
</evidence>
<dbReference type="Pfam" id="PF00553">
    <property type="entry name" value="CBM_2"/>
    <property type="match status" value="1"/>
</dbReference>
<dbReference type="InterPro" id="IPR035986">
    <property type="entry name" value="PKD_dom_sf"/>
</dbReference>
<dbReference type="Gene3D" id="2.60.40.3440">
    <property type="match status" value="1"/>
</dbReference>
<dbReference type="SUPFAM" id="SSF81296">
    <property type="entry name" value="E set domains"/>
    <property type="match status" value="1"/>
</dbReference>
<accession>A0A4R3I8G2</accession>
<evidence type="ECO:0000259" key="2">
    <source>
        <dbReference type="PROSITE" id="PS51173"/>
    </source>
</evidence>
<dbReference type="InterPro" id="IPR008965">
    <property type="entry name" value="CBM2/CBM3_carb-bd_dom_sf"/>
</dbReference>
<feature type="domain" description="CBM2" evidence="2">
    <location>
        <begin position="386"/>
        <end position="500"/>
    </location>
</feature>
<dbReference type="InterPro" id="IPR012291">
    <property type="entry name" value="CBM2_carb-bd_dom_sf"/>
</dbReference>
<feature type="domain" description="PKD" evidence="1">
    <location>
        <begin position="319"/>
        <end position="402"/>
    </location>
</feature>
<dbReference type="EMBL" id="SLZR01000005">
    <property type="protein sequence ID" value="TCS41611.1"/>
    <property type="molecule type" value="Genomic_DNA"/>
</dbReference>
<evidence type="ECO:0000259" key="1">
    <source>
        <dbReference type="PROSITE" id="PS50093"/>
    </source>
</evidence>
<dbReference type="Pfam" id="PF17963">
    <property type="entry name" value="Big_9"/>
    <property type="match status" value="1"/>
</dbReference>
<dbReference type="InterPro" id="IPR000601">
    <property type="entry name" value="PKD_dom"/>
</dbReference>
<dbReference type="GO" id="GO:0005975">
    <property type="term" value="P:carbohydrate metabolic process"/>
    <property type="evidence" value="ECO:0007669"/>
    <property type="project" value="InterPro"/>
</dbReference>
<dbReference type="RefSeq" id="WP_132701001.1">
    <property type="nucleotide sequence ID" value="NZ_SLZR01000005.1"/>
</dbReference>
<dbReference type="SUPFAM" id="SSF49384">
    <property type="entry name" value="Carbohydrate-binding domain"/>
    <property type="match status" value="1"/>
</dbReference>
<dbReference type="PROSITE" id="PS51173">
    <property type="entry name" value="CBM2"/>
    <property type="match status" value="1"/>
</dbReference>
<dbReference type="InterPro" id="IPR013783">
    <property type="entry name" value="Ig-like_fold"/>
</dbReference>
<comment type="caution">
    <text evidence="3">The sequence shown here is derived from an EMBL/GenBank/DDBJ whole genome shotgun (WGS) entry which is preliminary data.</text>
</comment>
<dbReference type="PROSITE" id="PS50093">
    <property type="entry name" value="PKD"/>
    <property type="match status" value="1"/>
</dbReference>
<dbReference type="Pfam" id="PF03067">
    <property type="entry name" value="LPMO_10"/>
    <property type="match status" value="1"/>
</dbReference>
<organism evidence="3 4">
    <name type="scientific">Reinekea marinisedimentorum</name>
    <dbReference type="NCBI Taxonomy" id="230495"/>
    <lineage>
        <taxon>Bacteria</taxon>
        <taxon>Pseudomonadati</taxon>
        <taxon>Pseudomonadota</taxon>
        <taxon>Gammaproteobacteria</taxon>
        <taxon>Oceanospirillales</taxon>
        <taxon>Saccharospirillaceae</taxon>
        <taxon>Reinekea</taxon>
    </lineage>
</organism>
<dbReference type="Gene3D" id="2.60.40.10">
    <property type="entry name" value="Immunoglobulins"/>
    <property type="match status" value="1"/>
</dbReference>